<dbReference type="RefSeq" id="WP_211845441.1">
    <property type="nucleotide sequence ID" value="NZ_JAAEDL010000004.1"/>
</dbReference>
<dbReference type="InterPro" id="IPR014710">
    <property type="entry name" value="RmlC-like_jellyroll"/>
</dbReference>
<dbReference type="Proteomes" id="UP001138709">
    <property type="component" value="Unassembled WGS sequence"/>
</dbReference>
<dbReference type="EMBL" id="JAAEDL010000004">
    <property type="protein sequence ID" value="MBR0679956.1"/>
    <property type="molecule type" value="Genomic_DNA"/>
</dbReference>
<dbReference type="CDD" id="cd00038">
    <property type="entry name" value="CAP_ED"/>
    <property type="match status" value="1"/>
</dbReference>
<feature type="domain" description="Cyclic nucleotide-binding" evidence="1">
    <location>
        <begin position="2"/>
        <end position="118"/>
    </location>
</feature>
<dbReference type="Gene3D" id="2.60.120.10">
    <property type="entry name" value="Jelly Rolls"/>
    <property type="match status" value="1"/>
</dbReference>
<dbReference type="InterPro" id="IPR000595">
    <property type="entry name" value="cNMP-bd_dom"/>
</dbReference>
<dbReference type="Pfam" id="PF00027">
    <property type="entry name" value="cNMP_binding"/>
    <property type="match status" value="1"/>
</dbReference>
<dbReference type="SUPFAM" id="SSF51206">
    <property type="entry name" value="cAMP-binding domain-like"/>
    <property type="match status" value="1"/>
</dbReference>
<dbReference type="SMART" id="SM00100">
    <property type="entry name" value="cNMP"/>
    <property type="match status" value="1"/>
</dbReference>
<name>A0A9X9X8C0_9PROT</name>
<dbReference type="PANTHER" id="PTHR24567:SF26">
    <property type="entry name" value="REGULATORY PROTEIN YEIL"/>
    <property type="match status" value="1"/>
</dbReference>
<accession>A0A9X9X8C0</accession>
<dbReference type="PANTHER" id="PTHR24567">
    <property type="entry name" value="CRP FAMILY TRANSCRIPTIONAL REGULATORY PROTEIN"/>
    <property type="match status" value="1"/>
</dbReference>
<dbReference type="GO" id="GO:0003700">
    <property type="term" value="F:DNA-binding transcription factor activity"/>
    <property type="evidence" value="ECO:0007669"/>
    <property type="project" value="TreeGrafter"/>
</dbReference>
<reference evidence="2" key="1">
    <citation type="submission" date="2020-01" db="EMBL/GenBank/DDBJ databases">
        <authorList>
            <person name="Rat A."/>
        </authorList>
    </citation>
    <scope>NUCLEOTIDE SEQUENCE</scope>
    <source>
        <strain evidence="2">LMG 31228</strain>
    </source>
</reference>
<keyword evidence="3" id="KW-1185">Reference proteome</keyword>
<evidence type="ECO:0000313" key="2">
    <source>
        <dbReference type="EMBL" id="MBR0679956.1"/>
    </source>
</evidence>
<dbReference type="InterPro" id="IPR050397">
    <property type="entry name" value="Env_Response_Regulators"/>
</dbReference>
<evidence type="ECO:0000259" key="1">
    <source>
        <dbReference type="PROSITE" id="PS50042"/>
    </source>
</evidence>
<dbReference type="GO" id="GO:0005829">
    <property type="term" value="C:cytosol"/>
    <property type="evidence" value="ECO:0007669"/>
    <property type="project" value="TreeGrafter"/>
</dbReference>
<evidence type="ECO:0000313" key="3">
    <source>
        <dbReference type="Proteomes" id="UP001138709"/>
    </source>
</evidence>
<proteinExistence type="predicted"/>
<comment type="caution">
    <text evidence="2">The sequence shown here is derived from an EMBL/GenBank/DDBJ whole genome shotgun (WGS) entry which is preliminary data.</text>
</comment>
<dbReference type="AlphaFoldDB" id="A0A9X9X8C0"/>
<gene>
    <name evidence="2" type="ORF">GXW74_05620</name>
</gene>
<reference evidence="2" key="2">
    <citation type="journal article" date="2021" name="Syst. Appl. Microbiol.">
        <title>Roseomonas hellenica sp. nov., isolated from roots of wild-growing Alkanna tinctoria.</title>
        <authorList>
            <person name="Rat A."/>
            <person name="Naranjo H.D."/>
            <person name="Lebbe L."/>
            <person name="Cnockaert M."/>
            <person name="Krigas N."/>
            <person name="Grigoriadou K."/>
            <person name="Maloupa E."/>
            <person name="Willems A."/>
        </authorList>
    </citation>
    <scope>NUCLEOTIDE SEQUENCE</scope>
    <source>
        <strain evidence="2">LMG 31228</strain>
    </source>
</reference>
<dbReference type="PROSITE" id="PS50042">
    <property type="entry name" value="CNMP_BINDING_3"/>
    <property type="match status" value="1"/>
</dbReference>
<dbReference type="InterPro" id="IPR018490">
    <property type="entry name" value="cNMP-bd_dom_sf"/>
</dbReference>
<sequence length="126" mass="13723">MSVTNIADLDIVRIASSLGTVMSYRAGDAIFREGDPARDMYVVLRGIVEIASHGRSIESIQPGDALGIVSLIDGRTRSADAVAVTDVELAVLDARTFRYAVEEVPHFVWYVMDELAQRLRATNAAL</sequence>
<organism evidence="2 3">
    <name type="scientific">Neoroseomonas eburnea</name>
    <dbReference type="NCBI Taxonomy" id="1346889"/>
    <lineage>
        <taxon>Bacteria</taxon>
        <taxon>Pseudomonadati</taxon>
        <taxon>Pseudomonadota</taxon>
        <taxon>Alphaproteobacteria</taxon>
        <taxon>Acetobacterales</taxon>
        <taxon>Acetobacteraceae</taxon>
        <taxon>Neoroseomonas</taxon>
    </lineage>
</organism>
<protein>
    <submittedName>
        <fullName evidence="2">Cyclic nucleotide-binding domain-containing protein</fullName>
    </submittedName>
</protein>